<dbReference type="STRING" id="1338011.BD94_0745"/>
<dbReference type="KEGG" id="eao:BD94_0745"/>
<organism evidence="1 2">
    <name type="scientific">Elizabethkingia anophelis NUHP1</name>
    <dbReference type="NCBI Taxonomy" id="1338011"/>
    <lineage>
        <taxon>Bacteria</taxon>
        <taxon>Pseudomonadati</taxon>
        <taxon>Bacteroidota</taxon>
        <taxon>Flavobacteriia</taxon>
        <taxon>Flavobacteriales</taxon>
        <taxon>Weeksellaceae</taxon>
        <taxon>Elizabethkingia</taxon>
    </lineage>
</organism>
<gene>
    <name evidence="1" type="ORF">BD94_0745</name>
</gene>
<evidence type="ECO:0000313" key="2">
    <source>
        <dbReference type="Proteomes" id="UP000028933"/>
    </source>
</evidence>
<reference evidence="1" key="2">
    <citation type="journal article" date="2015" name="Genome Biol. Evol.">
        <title>Complete Genome Sequence and Transcriptomic Analysis of the Novel Pathogen Elizabethkingia anophelis in Response to Oxidative Stress.</title>
        <authorList>
            <person name="Li Y."/>
            <person name="Liu Y."/>
            <person name="Chew S.C."/>
            <person name="Tay M."/>
            <person name="Salido M.M."/>
            <person name="Teo J."/>
            <person name="Lauro F.M."/>
            <person name="Givskov M."/>
            <person name="Yang L."/>
        </authorList>
    </citation>
    <scope>NUCLEOTIDE SEQUENCE</scope>
    <source>
        <strain evidence="1">NUHP1</strain>
    </source>
</reference>
<dbReference type="HOGENOM" id="CLU_3327425_0_0_10"/>
<dbReference type="Proteomes" id="UP000028933">
    <property type="component" value="Chromosome"/>
</dbReference>
<reference evidence="1" key="1">
    <citation type="journal article" date="2013" name="Lancet">
        <title>First case of E anophelis outbreak in an intensive-care unit.</title>
        <authorList>
            <person name="Teo J."/>
            <person name="Tan S.Y."/>
            <person name="Tay M."/>
            <person name="Ding Y."/>
            <person name="Kjelleberg S."/>
            <person name="Givskov M."/>
            <person name="Lin R.T."/>
            <person name="Yang L."/>
        </authorList>
    </citation>
    <scope>NUCLEOTIDE SEQUENCE [LARGE SCALE GENOMIC DNA]</scope>
    <source>
        <strain evidence="1">NUHP1</strain>
    </source>
</reference>
<evidence type="ECO:0000313" key="1">
    <source>
        <dbReference type="EMBL" id="AIL44520.1"/>
    </source>
</evidence>
<name>A0A077EG59_9FLAO</name>
<protein>
    <submittedName>
        <fullName evidence="1">Uncharacterized protein</fullName>
    </submittedName>
</protein>
<proteinExistence type="predicted"/>
<dbReference type="EMBL" id="CP007547">
    <property type="protein sequence ID" value="AIL44520.1"/>
    <property type="molecule type" value="Genomic_DNA"/>
</dbReference>
<sequence>MSNTKSSFNSFFFNRIKGNNVIAVIFVFLSKDLHTKII</sequence>
<dbReference type="AlphaFoldDB" id="A0A077EG59"/>
<accession>A0A077EG59</accession>